<protein>
    <recommendedName>
        <fullName evidence="8">CNNM transmembrane domain-containing protein</fullName>
    </recommendedName>
</protein>
<keyword evidence="4 5" id="KW-0472">Membrane</keyword>
<evidence type="ECO:0000256" key="1">
    <source>
        <dbReference type="ARBA" id="ARBA00004141"/>
    </source>
</evidence>
<dbReference type="SUPFAM" id="SSF54631">
    <property type="entry name" value="CBS-domain pair"/>
    <property type="match status" value="1"/>
</dbReference>
<feature type="transmembrane region" description="Helical" evidence="7">
    <location>
        <begin position="113"/>
        <end position="132"/>
    </location>
</feature>
<evidence type="ECO:0000259" key="8">
    <source>
        <dbReference type="PROSITE" id="PS51846"/>
    </source>
</evidence>
<evidence type="ECO:0000313" key="9">
    <source>
        <dbReference type="EMBL" id="KAL0948079.1"/>
    </source>
</evidence>
<dbReference type="PANTHER" id="PTHR12064">
    <property type="entry name" value="METAL TRANSPORTER CNNM"/>
    <property type="match status" value="1"/>
</dbReference>
<organism evidence="9 10">
    <name type="scientific">Hohenbuehelia grisea</name>
    <dbReference type="NCBI Taxonomy" id="104357"/>
    <lineage>
        <taxon>Eukaryota</taxon>
        <taxon>Fungi</taxon>
        <taxon>Dikarya</taxon>
        <taxon>Basidiomycota</taxon>
        <taxon>Agaricomycotina</taxon>
        <taxon>Agaricomycetes</taxon>
        <taxon>Agaricomycetidae</taxon>
        <taxon>Agaricales</taxon>
        <taxon>Pleurotineae</taxon>
        <taxon>Pleurotaceae</taxon>
        <taxon>Hohenbuehelia</taxon>
    </lineage>
</organism>
<feature type="transmembrane region" description="Helical" evidence="7">
    <location>
        <begin position="175"/>
        <end position="193"/>
    </location>
</feature>
<dbReference type="InterPro" id="IPR046342">
    <property type="entry name" value="CBS_dom_sf"/>
</dbReference>
<evidence type="ECO:0000256" key="5">
    <source>
        <dbReference type="PROSITE-ProRule" id="PRU01193"/>
    </source>
</evidence>
<dbReference type="Proteomes" id="UP001556367">
    <property type="component" value="Unassembled WGS sequence"/>
</dbReference>
<name>A0ABR3IXH4_9AGAR</name>
<dbReference type="InterPro" id="IPR002550">
    <property type="entry name" value="CNNM"/>
</dbReference>
<sequence length="899" mass="94770">MVDSSRQIPYLLSVLSSYVRTSPFPSVPDASIQDVEPSALAKRASEFDPHKPSSVVFAVLIPVLVLLSGVFAGLTLGYMSLDETQLNVLSISGTPKQREYANKIKPIRKNGHLLLVTLLLANMIVNESLPIISDPILGGGVQSVVVSTVLIVIFAEIIPQSLFTRHGLYLGAKMAWFTKILIYTLGIISYPVAKLLEFVLGSHHGIIYRRAELKELIAMHSSHSSHGGDLKRDTVTIIGATLDLQEKVVRQAMTPIEDVFMLSIDSKLDYDLLKKICLTGHSRVPVYEEVEIPVRLLRGVGIEGDVSDGDSGHVEMRKLKRIVGILLVKQCVLLDPKDAIPLRSIPLNKVPFVPNNEPLLGILDKFQEGRSHMAIVSRFSVEKAASVKQAVKRGLTQRLRQRVGIADSDSESDAESEKSKSEKPKRKRGNSILAAGNKRTMSSDETTLKGELDWKTASGGESPVLGHDHSGEKSGDTVGPRSILKGRGKGRRGSARFIPTKERDLEKGVVENADSGDGTEEKQSKSRRQSVQLEQSMPADAVLGKEGANEFLQITDPAVMPLGIITLEDVLEELIGEEIYDEFDPDGARGDPYVVHPTTASNPGEPVPKALDEALGSIGGTVNSELGASSLVVSAPVHTATGAPRILGTPPLAKPTALKGFNFLRSRSAPPIPRDGPALQTAPASNGLHTGTPTEDSTVYVMDGIGLQPINAPHEDLTALAAHSQLKGSAPVQTASPPAPDIMVSSNLAAPTPILAQANQVQLQAPQPRSSSPAPSLQSVLIERMRRLNGGASPAPGIVSQVVGASAAGLGSTAGSSGGASGPGLPSVVVTRPGSAQGGAAIAGLPVGGVGVVGAGRPGSVKGMRFKSSPLGGGERTGVVVAEKVRENMAAVGDDDRIA</sequence>
<dbReference type="InterPro" id="IPR045095">
    <property type="entry name" value="ACDP"/>
</dbReference>
<keyword evidence="3 5" id="KW-1133">Transmembrane helix</keyword>
<reference evidence="10" key="1">
    <citation type="submission" date="2024-06" db="EMBL/GenBank/DDBJ databases">
        <title>Multi-omics analyses provide insights into the biosynthesis of the anticancer antibiotic pleurotin in Hohenbuehelia grisea.</title>
        <authorList>
            <person name="Weaver J.A."/>
            <person name="Alberti F."/>
        </authorList>
    </citation>
    <scope>NUCLEOTIDE SEQUENCE [LARGE SCALE GENOMIC DNA]</scope>
    <source>
        <strain evidence="10">T-177</strain>
    </source>
</reference>
<feature type="transmembrane region" description="Helical" evidence="7">
    <location>
        <begin position="144"/>
        <end position="163"/>
    </location>
</feature>
<dbReference type="PROSITE" id="PS51846">
    <property type="entry name" value="CNNM"/>
    <property type="match status" value="1"/>
</dbReference>
<comment type="caution">
    <text evidence="9">The sequence shown here is derived from an EMBL/GenBank/DDBJ whole genome shotgun (WGS) entry which is preliminary data.</text>
</comment>
<evidence type="ECO:0000256" key="3">
    <source>
        <dbReference type="ARBA" id="ARBA00022989"/>
    </source>
</evidence>
<dbReference type="EMBL" id="JASNQZ010000014">
    <property type="protein sequence ID" value="KAL0948079.1"/>
    <property type="molecule type" value="Genomic_DNA"/>
</dbReference>
<feature type="compositionally biased region" description="Basic and acidic residues" evidence="6">
    <location>
        <begin position="466"/>
        <end position="475"/>
    </location>
</feature>
<proteinExistence type="predicted"/>
<dbReference type="Gene3D" id="3.10.580.10">
    <property type="entry name" value="CBS-domain"/>
    <property type="match status" value="2"/>
</dbReference>
<feature type="compositionally biased region" description="Polar residues" evidence="6">
    <location>
        <begin position="682"/>
        <end position="697"/>
    </location>
</feature>
<dbReference type="CDD" id="cd04590">
    <property type="entry name" value="CBS_pair_CorC_HlyC_assoc"/>
    <property type="match status" value="1"/>
</dbReference>
<comment type="subcellular location">
    <subcellularLocation>
        <location evidence="1">Membrane</location>
        <topology evidence="1">Multi-pass membrane protein</topology>
    </subcellularLocation>
</comment>
<evidence type="ECO:0000256" key="4">
    <source>
        <dbReference type="ARBA" id="ARBA00023136"/>
    </source>
</evidence>
<keyword evidence="2 5" id="KW-0812">Transmembrane</keyword>
<evidence type="ECO:0000256" key="7">
    <source>
        <dbReference type="SAM" id="Phobius"/>
    </source>
</evidence>
<feature type="transmembrane region" description="Helical" evidence="7">
    <location>
        <begin position="55"/>
        <end position="79"/>
    </location>
</feature>
<dbReference type="PANTHER" id="PTHR12064:SF90">
    <property type="entry name" value="CNNM TRANSMEMBRANE DOMAIN-CONTAINING PROTEIN"/>
    <property type="match status" value="1"/>
</dbReference>
<keyword evidence="10" id="KW-1185">Reference proteome</keyword>
<dbReference type="InterPro" id="IPR044751">
    <property type="entry name" value="Ion_transp-like_CBS"/>
</dbReference>
<feature type="compositionally biased region" description="Basic and acidic residues" evidence="6">
    <location>
        <begin position="499"/>
        <end position="509"/>
    </location>
</feature>
<evidence type="ECO:0000256" key="2">
    <source>
        <dbReference type="ARBA" id="ARBA00022692"/>
    </source>
</evidence>
<evidence type="ECO:0000313" key="10">
    <source>
        <dbReference type="Proteomes" id="UP001556367"/>
    </source>
</evidence>
<evidence type="ECO:0000256" key="6">
    <source>
        <dbReference type="SAM" id="MobiDB-lite"/>
    </source>
</evidence>
<accession>A0ABR3IXH4</accession>
<dbReference type="Pfam" id="PF01595">
    <property type="entry name" value="CNNM"/>
    <property type="match status" value="1"/>
</dbReference>
<feature type="region of interest" description="Disordered" evidence="6">
    <location>
        <begin position="665"/>
        <end position="697"/>
    </location>
</feature>
<gene>
    <name evidence="9" type="ORF">HGRIS_010702</name>
</gene>
<feature type="compositionally biased region" description="Basic residues" evidence="6">
    <location>
        <begin position="484"/>
        <end position="494"/>
    </location>
</feature>
<feature type="region of interest" description="Disordered" evidence="6">
    <location>
        <begin position="402"/>
        <end position="531"/>
    </location>
</feature>
<feature type="domain" description="CNNM transmembrane" evidence="8">
    <location>
        <begin position="50"/>
        <end position="234"/>
    </location>
</feature>